<evidence type="ECO:0000313" key="3">
    <source>
        <dbReference type="Proteomes" id="UP000070255"/>
    </source>
</evidence>
<name>A0ABR5T4I8_9BURK</name>
<organism evidence="2 3">
    <name type="scientific">Burkholderia savannae</name>
    <dbReference type="NCBI Taxonomy" id="1637837"/>
    <lineage>
        <taxon>Bacteria</taxon>
        <taxon>Pseudomonadati</taxon>
        <taxon>Pseudomonadota</taxon>
        <taxon>Betaproteobacteria</taxon>
        <taxon>Burkholderiales</taxon>
        <taxon>Burkholderiaceae</taxon>
        <taxon>Burkholderia</taxon>
        <taxon>pseudomallei group</taxon>
    </lineage>
</organism>
<evidence type="ECO:0000256" key="1">
    <source>
        <dbReference type="SAM" id="MobiDB-lite"/>
    </source>
</evidence>
<evidence type="ECO:0000313" key="2">
    <source>
        <dbReference type="EMBL" id="KWZ38137.1"/>
    </source>
</evidence>
<protein>
    <submittedName>
        <fullName evidence="2">Uncharacterized protein</fullName>
    </submittedName>
</protein>
<gene>
    <name evidence="2" type="ORF">WS72_24955</name>
</gene>
<accession>A0ABR5T4I8</accession>
<comment type="caution">
    <text evidence="2">The sequence shown here is derived from an EMBL/GenBank/DDBJ whole genome shotgun (WGS) entry which is preliminary data.</text>
</comment>
<proteinExistence type="predicted"/>
<reference evidence="2 3" key="1">
    <citation type="submission" date="2015-11" db="EMBL/GenBank/DDBJ databases">
        <authorList>
            <person name="Sahl J."/>
            <person name="Wagner D."/>
            <person name="Keim P."/>
        </authorList>
    </citation>
    <scope>NUCLEOTIDE SEQUENCE [LARGE SCALE GENOMIC DNA]</scope>
    <source>
        <strain evidence="2 3">BDU18</strain>
    </source>
</reference>
<keyword evidence="3" id="KW-1185">Reference proteome</keyword>
<dbReference type="EMBL" id="LNJQ01000004">
    <property type="protein sequence ID" value="KWZ38137.1"/>
    <property type="molecule type" value="Genomic_DNA"/>
</dbReference>
<dbReference type="Proteomes" id="UP000070255">
    <property type="component" value="Unassembled WGS sequence"/>
</dbReference>
<feature type="region of interest" description="Disordered" evidence="1">
    <location>
        <begin position="1"/>
        <end position="22"/>
    </location>
</feature>
<sequence length="90" mass="9723">MNEARAGPTMSMPRRAWNPSPCAASATRFTTRGVASNVGGTRRSVRHCAIGALSAASAMSGHDRLKVREHRDRRQPRLNCVCDVGGEQCD</sequence>